<dbReference type="PANTHER" id="PTHR38693">
    <property type="entry name" value="UBIQUINONE BIOSYNTHESIS PROTEIN UBIJ"/>
    <property type="match status" value="1"/>
</dbReference>
<dbReference type="Proteomes" id="UP000186895">
    <property type="component" value="Unassembled WGS sequence"/>
</dbReference>
<dbReference type="RefSeq" id="WP_083703153.1">
    <property type="nucleotide sequence ID" value="NZ_FTMN01000010.1"/>
</dbReference>
<dbReference type="EMBL" id="FTMN01000010">
    <property type="protein sequence ID" value="SIQ88619.1"/>
    <property type="molecule type" value="Genomic_DNA"/>
</dbReference>
<feature type="domain" description="SCP2" evidence="3">
    <location>
        <begin position="18"/>
        <end position="113"/>
    </location>
</feature>
<feature type="coiled-coil region" evidence="2">
    <location>
        <begin position="175"/>
        <end position="209"/>
    </location>
</feature>
<reference evidence="4 5" key="1">
    <citation type="submission" date="2017-01" db="EMBL/GenBank/DDBJ databases">
        <authorList>
            <person name="Mah S.A."/>
            <person name="Swanson W.J."/>
            <person name="Moy G.W."/>
            <person name="Vacquier V.D."/>
        </authorList>
    </citation>
    <scope>NUCLEOTIDE SEQUENCE [LARGE SCALE GENOMIC DNA]</scope>
    <source>
        <strain evidence="4 5">DSM 7027</strain>
    </source>
</reference>
<proteinExistence type="inferred from homology"/>
<evidence type="ECO:0000259" key="3">
    <source>
        <dbReference type="Pfam" id="PF02036"/>
    </source>
</evidence>
<comment type="pathway">
    <text evidence="1">Cofactor biosynthesis; ubiquinone biosynthesis.</text>
</comment>
<evidence type="ECO:0000313" key="5">
    <source>
        <dbReference type="Proteomes" id="UP000186895"/>
    </source>
</evidence>
<dbReference type="eggNOG" id="COG3165">
    <property type="taxonomic scope" value="Bacteria"/>
</dbReference>
<accession>A0A1N6WEM8</accession>
<evidence type="ECO:0000313" key="4">
    <source>
        <dbReference type="EMBL" id="SIQ88619.1"/>
    </source>
</evidence>
<sequence length="213" mass="23730">MATGMINATLLTLAEESLNRVLARDPVTLKQLESLSGREIRIECSRPECHLYLLPHAQGIDLLAESATEPDACIRGSAFNLMRLPQAGNQVLFGRGVSIEGNSGLVHRLQQILADSQIDWEAWLADLIGDTAAHPLANLLRSATQQLRYSGNSLMLSLEEYLHEEARLLPTRVEIEIWQDEVDELRDASDRLEARIAQLEQQRSGHSSTEQPD</sequence>
<dbReference type="GO" id="GO:0006744">
    <property type="term" value="P:ubiquinone biosynthetic process"/>
    <property type="evidence" value="ECO:0007669"/>
    <property type="project" value="UniProtKB-UniRule"/>
</dbReference>
<dbReference type="GO" id="GO:0005737">
    <property type="term" value="C:cytoplasm"/>
    <property type="evidence" value="ECO:0007669"/>
    <property type="project" value="UniProtKB-SubCell"/>
</dbReference>
<evidence type="ECO:0000256" key="1">
    <source>
        <dbReference type="HAMAP-Rule" id="MF_02215"/>
    </source>
</evidence>
<comment type="similarity">
    <text evidence="1">Belongs to the UbiJ family.</text>
</comment>
<keyword evidence="1" id="KW-0963">Cytoplasm</keyword>
<gene>
    <name evidence="1" type="primary">ubiJ</name>
    <name evidence="4" type="ORF">SAMN05421647_110116</name>
</gene>
<dbReference type="HAMAP" id="MF_02215">
    <property type="entry name" value="UbiJ"/>
    <property type="match status" value="1"/>
</dbReference>
<comment type="function">
    <text evidence="1">Required for ubiquinone (coenzyme Q) biosynthesis. Binds hydrophobic ubiquinone biosynthetic intermediates via its SCP2 domain and is essential for the stability of the Ubi complex. May constitute a docking platform where Ubi enzymes assemble and access their SCP2-bound polyprenyl substrates.</text>
</comment>
<dbReference type="InterPro" id="IPR038989">
    <property type="entry name" value="UbiJ"/>
</dbReference>
<dbReference type="PANTHER" id="PTHR38693:SF1">
    <property type="entry name" value="UBIQUINONE BIOSYNTHESIS ACCESSORY FACTOR UBIJ"/>
    <property type="match status" value="1"/>
</dbReference>
<comment type="subcellular location">
    <subcellularLocation>
        <location evidence="1">Cytoplasm</location>
    </subcellularLocation>
</comment>
<dbReference type="UniPathway" id="UPA00232"/>
<dbReference type="InterPro" id="IPR003033">
    <property type="entry name" value="SCP2_sterol-bd_dom"/>
</dbReference>
<dbReference type="STRING" id="49186.SAMN05421647_110116"/>
<keyword evidence="2" id="KW-0175">Coiled coil</keyword>
<keyword evidence="4" id="KW-0830">Ubiquinone</keyword>
<dbReference type="AlphaFoldDB" id="A0A1N6WEM8"/>
<evidence type="ECO:0000256" key="2">
    <source>
        <dbReference type="SAM" id="Coils"/>
    </source>
</evidence>
<organism evidence="4 5">
    <name type="scientific">Marinobacterium stanieri</name>
    <dbReference type="NCBI Taxonomy" id="49186"/>
    <lineage>
        <taxon>Bacteria</taxon>
        <taxon>Pseudomonadati</taxon>
        <taxon>Pseudomonadota</taxon>
        <taxon>Gammaproteobacteria</taxon>
        <taxon>Oceanospirillales</taxon>
        <taxon>Oceanospirillaceae</taxon>
        <taxon>Marinobacterium</taxon>
    </lineage>
</organism>
<name>A0A1N6WEM8_9GAMM</name>
<protein>
    <recommendedName>
        <fullName evidence="1">Ubiquinone biosynthesis accessory factor UbiJ</fullName>
    </recommendedName>
</protein>
<keyword evidence="5" id="KW-1185">Reference proteome</keyword>
<dbReference type="Pfam" id="PF02036">
    <property type="entry name" value="SCP2"/>
    <property type="match status" value="1"/>
</dbReference>
<keyword evidence="1" id="KW-0831">Ubiquinone biosynthesis</keyword>